<comment type="caution">
    <text evidence="2">The sequence shown here is derived from an EMBL/GenBank/DDBJ whole genome shotgun (WGS) entry which is preliminary data.</text>
</comment>
<accession>A0A811L6B4</accession>
<reference evidence="2" key="1">
    <citation type="submission" date="2020-09" db="EMBL/GenBank/DDBJ databases">
        <authorList>
            <person name="Kikuchi T."/>
        </authorList>
    </citation>
    <scope>NUCLEOTIDE SEQUENCE</scope>
    <source>
        <strain evidence="2">SH1</strain>
    </source>
</reference>
<proteinExistence type="predicted"/>
<name>A0A811L6B4_9BILA</name>
<gene>
    <name evidence="2" type="ORF">BOKJ2_LOCUS10592</name>
</gene>
<protein>
    <recommendedName>
        <fullName evidence="1">HAT C-terminal dimerisation domain-containing protein</fullName>
    </recommendedName>
</protein>
<feature type="domain" description="HAT C-terminal dimerisation" evidence="1">
    <location>
        <begin position="93"/>
        <end position="145"/>
    </location>
</feature>
<evidence type="ECO:0000313" key="2">
    <source>
        <dbReference type="EMBL" id="CAD5223822.1"/>
    </source>
</evidence>
<evidence type="ECO:0000259" key="1">
    <source>
        <dbReference type="Pfam" id="PF05699"/>
    </source>
</evidence>
<dbReference type="SUPFAM" id="SSF53098">
    <property type="entry name" value="Ribonuclease H-like"/>
    <property type="match status" value="1"/>
</dbReference>
<dbReference type="EMBL" id="CAJFDH010000005">
    <property type="protein sequence ID" value="CAD5223822.1"/>
    <property type="molecule type" value="Genomic_DNA"/>
</dbReference>
<dbReference type="Pfam" id="PF05699">
    <property type="entry name" value="Dimer_Tnp_hAT"/>
    <property type="match status" value="1"/>
</dbReference>
<dbReference type="OrthoDB" id="10057873at2759"/>
<dbReference type="Proteomes" id="UP000783686">
    <property type="component" value="Unassembled WGS sequence"/>
</dbReference>
<dbReference type="GO" id="GO:0046983">
    <property type="term" value="F:protein dimerization activity"/>
    <property type="evidence" value="ECO:0007669"/>
    <property type="project" value="InterPro"/>
</dbReference>
<evidence type="ECO:0000313" key="3">
    <source>
        <dbReference type="Proteomes" id="UP000614601"/>
    </source>
</evidence>
<sequence>MGDIRGFQQIAARRDQTLSSLKLLAQQINLLDIDDIPQRPSSQMAQAKGFGLSFLHVKDSPDVANARGELSLETELDDFLIEVAKGSYSNWDNSIAYWIDNEKKWPRLTAICLAALTVPAASANVEQFFSRLQAVTASKLCNSQHALIRQKMLMSFNSPYSE</sequence>
<dbReference type="AlphaFoldDB" id="A0A811L6B4"/>
<dbReference type="EMBL" id="CAJFCW020000005">
    <property type="protein sequence ID" value="CAG9118896.1"/>
    <property type="molecule type" value="Genomic_DNA"/>
</dbReference>
<dbReference type="InterPro" id="IPR008906">
    <property type="entry name" value="HATC_C_dom"/>
</dbReference>
<organism evidence="2 3">
    <name type="scientific">Bursaphelenchus okinawaensis</name>
    <dbReference type="NCBI Taxonomy" id="465554"/>
    <lineage>
        <taxon>Eukaryota</taxon>
        <taxon>Metazoa</taxon>
        <taxon>Ecdysozoa</taxon>
        <taxon>Nematoda</taxon>
        <taxon>Chromadorea</taxon>
        <taxon>Rhabditida</taxon>
        <taxon>Tylenchina</taxon>
        <taxon>Tylenchomorpha</taxon>
        <taxon>Aphelenchoidea</taxon>
        <taxon>Aphelenchoididae</taxon>
        <taxon>Bursaphelenchus</taxon>
    </lineage>
</organism>
<dbReference type="InterPro" id="IPR012337">
    <property type="entry name" value="RNaseH-like_sf"/>
</dbReference>
<dbReference type="Proteomes" id="UP000614601">
    <property type="component" value="Unassembled WGS sequence"/>
</dbReference>
<keyword evidence="3" id="KW-1185">Reference proteome</keyword>